<feature type="compositionally biased region" description="Polar residues" evidence="1">
    <location>
        <begin position="21"/>
        <end position="39"/>
    </location>
</feature>
<feature type="region of interest" description="Disordered" evidence="1">
    <location>
        <begin position="1"/>
        <end position="188"/>
    </location>
</feature>
<gene>
    <name evidence="2" type="ORF">BGZ96_000843</name>
</gene>
<feature type="compositionally biased region" description="Low complexity" evidence="1">
    <location>
        <begin position="128"/>
        <end position="150"/>
    </location>
</feature>
<keyword evidence="3" id="KW-1185">Reference proteome</keyword>
<proteinExistence type="predicted"/>
<dbReference type="EMBL" id="JAAAIM010001124">
    <property type="protein sequence ID" value="KAG0282089.1"/>
    <property type="molecule type" value="Genomic_DNA"/>
</dbReference>
<sequence>MKKFFGGKSTKDKRPNGPAPGSSTPPQAHTQLPRPSNGHQQQPPATTPPPAAATMHFTSLAGTPAAGPQPSQNGGGQNGYGNGGAPGGGGYPPSSVGGGYPSVSAPPSSAPYGYNAQQQHSQYPGMPQPHHLQQQQLHQQQQQQHHQQQHGGIPAPPSSSNAMYPPRQQQAPVPSPPPSSGNAYQASTYNPGYMAAHVQGAGQSNGGSKLTGDPKEDYPIVMAIDFGTTFTGCAFAFRKDPEIQEIITWPKQAYQYPKVPTISLYKLDSPDFLDWGYPARAVMMTPNAKKHLLLSKFKLQLDDQQEHIEPLPLGIKPLDAISDYLGKFHSHVVKEAMKNFGSTYDQSHIQYCLTVPAMWSDRAKHVMRLAAVRAGMIREEDPAHRLIIVSEPEAAAMYCQSKGDQFNLQKHDRFLICDAGGGTVDLIVFEVVDVNPETGIRSLREVTRGHGASCGSAFLDANMEKLLREKFQKYPLTPMGWGTIMDTFVNQTKPIFPGTDPEMYLQVPNIPNLPDANDLDIGLEDGMLKLMVSELHERVFDPVVKDVLDLIEHQLKQTHCEAIFLVGGFGSSRYLFDRVTAQFATSGRQVRVPPRAELAVVRGAVTYGLHQGSIISRVARRWYGVDSAMDFVQGVDPEEKKTLSRDGTTRCKDRFSVYIHPGQSVALGECVTKKYMTWCYPRPLDCPLYVSDSAEEPRYVDEPSVKKLGDFQIPMPDIPGMMPGSEVLVEVKMHFGETEVRAEALVLGQTVTAVCQWVG</sequence>
<accession>A0ABQ7JNB7</accession>
<dbReference type="Proteomes" id="UP001194696">
    <property type="component" value="Unassembled WGS sequence"/>
</dbReference>
<dbReference type="PANTHER" id="PTHR14187:SF5">
    <property type="entry name" value="HEAT SHOCK 70 KDA PROTEIN 12A"/>
    <property type="match status" value="1"/>
</dbReference>
<dbReference type="SUPFAM" id="SSF53067">
    <property type="entry name" value="Actin-like ATPase domain"/>
    <property type="match status" value="1"/>
</dbReference>
<name>A0ABQ7JNB7_9FUNG</name>
<comment type="caution">
    <text evidence="2">The sequence shown here is derived from an EMBL/GenBank/DDBJ whole genome shotgun (WGS) entry which is preliminary data.</text>
</comment>
<dbReference type="PANTHER" id="PTHR14187">
    <property type="entry name" value="ALPHA KINASE/ELONGATION FACTOR 2 KINASE"/>
    <property type="match status" value="1"/>
</dbReference>
<organism evidence="2 3">
    <name type="scientific">Linnemannia gamsii</name>
    <dbReference type="NCBI Taxonomy" id="64522"/>
    <lineage>
        <taxon>Eukaryota</taxon>
        <taxon>Fungi</taxon>
        <taxon>Fungi incertae sedis</taxon>
        <taxon>Mucoromycota</taxon>
        <taxon>Mortierellomycotina</taxon>
        <taxon>Mortierellomycetes</taxon>
        <taxon>Mortierellales</taxon>
        <taxon>Mortierellaceae</taxon>
        <taxon>Linnemannia</taxon>
    </lineage>
</organism>
<evidence type="ECO:0008006" key="4">
    <source>
        <dbReference type="Google" id="ProtNLM"/>
    </source>
</evidence>
<evidence type="ECO:0000313" key="3">
    <source>
        <dbReference type="Proteomes" id="UP001194696"/>
    </source>
</evidence>
<reference evidence="2 3" key="1">
    <citation type="journal article" date="2020" name="Fungal Divers.">
        <title>Resolving the Mortierellaceae phylogeny through synthesis of multi-gene phylogenetics and phylogenomics.</title>
        <authorList>
            <person name="Vandepol N."/>
            <person name="Liber J."/>
            <person name="Desiro A."/>
            <person name="Na H."/>
            <person name="Kennedy M."/>
            <person name="Barry K."/>
            <person name="Grigoriev I.V."/>
            <person name="Miller A.N."/>
            <person name="O'Donnell K."/>
            <person name="Stajich J.E."/>
            <person name="Bonito G."/>
        </authorList>
    </citation>
    <scope>NUCLEOTIDE SEQUENCE [LARGE SCALE GENOMIC DNA]</scope>
    <source>
        <strain evidence="2 3">AD045</strain>
    </source>
</reference>
<dbReference type="InterPro" id="IPR043129">
    <property type="entry name" value="ATPase_NBD"/>
</dbReference>
<dbReference type="Gene3D" id="3.30.420.40">
    <property type="match status" value="1"/>
</dbReference>
<evidence type="ECO:0000256" key="1">
    <source>
        <dbReference type="SAM" id="MobiDB-lite"/>
    </source>
</evidence>
<feature type="compositionally biased region" description="Gly residues" evidence="1">
    <location>
        <begin position="73"/>
        <end position="100"/>
    </location>
</feature>
<dbReference type="CDD" id="cd10229">
    <property type="entry name" value="ASKHA_NBD_HSP70_HSPA12"/>
    <property type="match status" value="1"/>
</dbReference>
<evidence type="ECO:0000313" key="2">
    <source>
        <dbReference type="EMBL" id="KAG0282089.1"/>
    </source>
</evidence>
<feature type="compositionally biased region" description="Low complexity" evidence="1">
    <location>
        <begin position="101"/>
        <end position="114"/>
    </location>
</feature>
<protein>
    <recommendedName>
        <fullName evidence="4">Actin-like ATPase domain-containing protein</fullName>
    </recommendedName>
</protein>